<keyword evidence="3 8" id="KW-0418">Kinase</keyword>
<evidence type="ECO:0000256" key="2">
    <source>
        <dbReference type="ARBA" id="ARBA00022741"/>
    </source>
</evidence>
<dbReference type="AlphaFoldDB" id="A0AB39P7Y1"/>
<dbReference type="SUPFAM" id="SSF48452">
    <property type="entry name" value="TPR-like"/>
    <property type="match status" value="1"/>
</dbReference>
<dbReference type="Gene3D" id="1.10.510.10">
    <property type="entry name" value="Transferase(Phosphotransferase) domain 1"/>
    <property type="match status" value="1"/>
</dbReference>
<dbReference type="GO" id="GO:0005524">
    <property type="term" value="F:ATP binding"/>
    <property type="evidence" value="ECO:0007669"/>
    <property type="project" value="UniProtKB-UniRule"/>
</dbReference>
<evidence type="ECO:0000313" key="8">
    <source>
        <dbReference type="EMBL" id="XDQ25193.1"/>
    </source>
</evidence>
<dbReference type="InterPro" id="IPR017441">
    <property type="entry name" value="Protein_kinase_ATP_BS"/>
</dbReference>
<reference evidence="8" key="1">
    <citation type="submission" date="2024-07" db="EMBL/GenBank/DDBJ databases">
        <authorList>
            <person name="Yu S.T."/>
        </authorList>
    </citation>
    <scope>NUCLEOTIDE SEQUENCE</scope>
    <source>
        <strain evidence="8">R21</strain>
    </source>
</reference>
<dbReference type="PANTHER" id="PTHR43289">
    <property type="entry name" value="MITOGEN-ACTIVATED PROTEIN KINASE KINASE KINASE 20-RELATED"/>
    <property type="match status" value="1"/>
</dbReference>
<evidence type="ECO:0000256" key="1">
    <source>
        <dbReference type="ARBA" id="ARBA00022679"/>
    </source>
</evidence>
<evidence type="ECO:0000256" key="3">
    <source>
        <dbReference type="ARBA" id="ARBA00022777"/>
    </source>
</evidence>
<keyword evidence="1" id="KW-0808">Transferase</keyword>
<dbReference type="PROSITE" id="PS00107">
    <property type="entry name" value="PROTEIN_KINASE_ATP"/>
    <property type="match status" value="1"/>
</dbReference>
<dbReference type="InterPro" id="IPR000719">
    <property type="entry name" value="Prot_kinase_dom"/>
</dbReference>
<dbReference type="InterPro" id="IPR008271">
    <property type="entry name" value="Ser/Thr_kinase_AS"/>
</dbReference>
<dbReference type="InterPro" id="IPR011009">
    <property type="entry name" value="Kinase-like_dom_sf"/>
</dbReference>
<dbReference type="PANTHER" id="PTHR43289:SF34">
    <property type="entry name" value="SERINE_THREONINE-PROTEIN KINASE YBDM-RELATED"/>
    <property type="match status" value="1"/>
</dbReference>
<dbReference type="Gene3D" id="1.25.40.10">
    <property type="entry name" value="Tetratricopeptide repeat domain"/>
    <property type="match status" value="1"/>
</dbReference>
<feature type="compositionally biased region" description="Pro residues" evidence="6">
    <location>
        <begin position="756"/>
        <end position="772"/>
    </location>
</feature>
<dbReference type="SMART" id="SM00220">
    <property type="entry name" value="S_TKc"/>
    <property type="match status" value="1"/>
</dbReference>
<evidence type="ECO:0000256" key="6">
    <source>
        <dbReference type="SAM" id="MobiDB-lite"/>
    </source>
</evidence>
<dbReference type="GO" id="GO:0004674">
    <property type="term" value="F:protein serine/threonine kinase activity"/>
    <property type="evidence" value="ECO:0007669"/>
    <property type="project" value="TreeGrafter"/>
</dbReference>
<dbReference type="InterPro" id="IPR011990">
    <property type="entry name" value="TPR-like_helical_dom_sf"/>
</dbReference>
<feature type="domain" description="Protein kinase" evidence="7">
    <location>
        <begin position="504"/>
        <end position="750"/>
    </location>
</feature>
<protein>
    <submittedName>
        <fullName evidence="8">Protein kinase</fullName>
    </submittedName>
</protein>
<dbReference type="PROSITE" id="PS00108">
    <property type="entry name" value="PROTEIN_KINASE_ST"/>
    <property type="match status" value="1"/>
</dbReference>
<dbReference type="CDD" id="cd14014">
    <property type="entry name" value="STKc_PknB_like"/>
    <property type="match status" value="1"/>
</dbReference>
<proteinExistence type="predicted"/>
<dbReference type="EMBL" id="CP163435">
    <property type="protein sequence ID" value="XDQ25193.1"/>
    <property type="molecule type" value="Genomic_DNA"/>
</dbReference>
<dbReference type="PROSITE" id="PS50011">
    <property type="entry name" value="PROTEIN_KINASE_DOM"/>
    <property type="match status" value="1"/>
</dbReference>
<gene>
    <name evidence="8" type="ORF">AB5J56_11100</name>
</gene>
<feature type="binding site" evidence="5">
    <location>
        <position position="532"/>
    </location>
    <ligand>
        <name>ATP</name>
        <dbReference type="ChEBI" id="CHEBI:30616"/>
    </ligand>
</feature>
<dbReference type="SUPFAM" id="SSF56112">
    <property type="entry name" value="Protein kinase-like (PK-like)"/>
    <property type="match status" value="1"/>
</dbReference>
<evidence type="ECO:0000256" key="4">
    <source>
        <dbReference type="ARBA" id="ARBA00022840"/>
    </source>
</evidence>
<keyword evidence="2 5" id="KW-0547">Nucleotide-binding</keyword>
<feature type="region of interest" description="Disordered" evidence="6">
    <location>
        <begin position="451"/>
        <end position="472"/>
    </location>
</feature>
<accession>A0AB39P7Y1</accession>
<dbReference type="RefSeq" id="WP_369232518.1">
    <property type="nucleotide sequence ID" value="NZ_CP163435.1"/>
</dbReference>
<dbReference type="Pfam" id="PF00069">
    <property type="entry name" value="Pkinase"/>
    <property type="match status" value="1"/>
</dbReference>
<dbReference type="Gene3D" id="3.30.200.20">
    <property type="entry name" value="Phosphorylase Kinase, domain 1"/>
    <property type="match status" value="1"/>
</dbReference>
<keyword evidence="4 5" id="KW-0067">ATP-binding</keyword>
<evidence type="ECO:0000256" key="5">
    <source>
        <dbReference type="PROSITE-ProRule" id="PRU10141"/>
    </source>
</evidence>
<evidence type="ECO:0000259" key="7">
    <source>
        <dbReference type="PROSITE" id="PS50011"/>
    </source>
</evidence>
<name>A0AB39P7Y1_9ACTN</name>
<sequence length="930" mass="99572">MRWVGRRRNAAPESGDSAAEVLARLREAGAAAEQDGRQGRPGKAVKRYRDLVAQAERAPGPDDPGTLALRHQLAHWTGESGDPDGAVQLFTRLLSERERLQGPLHQDTELARHQLAHWHGRAGRSEEAVRRYEEMHRSAEQQGRTETALNLLCDMGHWQQQAGDNAAALRTYTRMLKTAEGALGSQHQLTGIARQRYAELAGGLPFGHERGHDSLEDLVAAAAEIERSGDLPRASRMYGQIAEKCEQLYGAGSDRRLGALVSQAKAAMQTDDPDGLTEAVDCFGKVLACMELRGEGPGSPEYDTLSQQRDALAQAARKTELHIGSTAGTLLARQVEAAPGRAFGLLAREARARHIAQVFPVSGDTEDTRPHRVSVEQWRTVIQNVADQGCQVRAFYFARPDRRPIPEEIVLCERLGLLGVYVSNEGDGNVNVQAYSFRDGTAHSVSISVVNDEQPEPQPEPAPTRGPGGATAVHPEAEALGQWRSVERARSARAAEDPEAFGSYEVLERVGEGGFGRVYLCQDPDGVMVAVKTLHAEYAADASIREGFTHEVQAARRVSGRFTVPVIAADTSGETPWMAVPFVAAPSLQEVAERCGALDVATVRGIGAGIASALTAIHAEGIVHLDLKPANVLLTEDGPRVIDFGIAQIERLTEPRSGFAGTYAYASPEQIREHEQFTPASDVFSLGTLLARLALGRLPWGRKVLAVMSNICDGTPDLAGLPAELEEVVRSCLHPDPALRPTPADVAAALATGPAGAPPAPEAERFSPPPLPDEATTLIREHAALPATRRFETLVRTRREGADDTTVAARPVTGSATGDVAPEARTPDTAAQDLEAEVLAWEQEGGSKPTDQVRRECGAFAAEARSRLGDDHPLTLRLQVSHALLGCDSQGGTEHAVRVVDAAAVGLGDGHPTIQGARSLLAALRSVEPG</sequence>
<dbReference type="Pfam" id="PF13424">
    <property type="entry name" value="TPR_12"/>
    <property type="match status" value="1"/>
</dbReference>
<feature type="region of interest" description="Disordered" evidence="6">
    <location>
        <begin position="751"/>
        <end position="772"/>
    </location>
</feature>
<organism evidence="8">
    <name type="scientific">Streptomyces sp. R21</name>
    <dbReference type="NCBI Taxonomy" id="3238627"/>
    <lineage>
        <taxon>Bacteria</taxon>
        <taxon>Bacillati</taxon>
        <taxon>Actinomycetota</taxon>
        <taxon>Actinomycetes</taxon>
        <taxon>Kitasatosporales</taxon>
        <taxon>Streptomycetaceae</taxon>
        <taxon>Streptomyces</taxon>
    </lineage>
</organism>